<organism evidence="3 4">
    <name type="scientific">Gulosibacter bifidus</name>
    <dbReference type="NCBI Taxonomy" id="272239"/>
    <lineage>
        <taxon>Bacteria</taxon>
        <taxon>Bacillati</taxon>
        <taxon>Actinomycetota</taxon>
        <taxon>Actinomycetes</taxon>
        <taxon>Micrococcales</taxon>
        <taxon>Microbacteriaceae</taxon>
        <taxon>Gulosibacter</taxon>
    </lineage>
</organism>
<evidence type="ECO:0000313" key="3">
    <source>
        <dbReference type="EMBL" id="MFD2674869.1"/>
    </source>
</evidence>
<comment type="caution">
    <text evidence="3">The sequence shown here is derived from an EMBL/GenBank/DDBJ whole genome shotgun (WGS) entry which is preliminary data.</text>
</comment>
<feature type="domain" description="DUF559" evidence="1">
    <location>
        <begin position="188"/>
        <end position="273"/>
    </location>
</feature>
<gene>
    <name evidence="3" type="ORF">ACFSUQ_06095</name>
</gene>
<evidence type="ECO:0000313" key="4">
    <source>
        <dbReference type="Proteomes" id="UP001597453"/>
    </source>
</evidence>
<reference evidence="4" key="1">
    <citation type="journal article" date="2019" name="Int. J. Syst. Evol. Microbiol.">
        <title>The Global Catalogue of Microorganisms (GCM) 10K type strain sequencing project: providing services to taxonomists for standard genome sequencing and annotation.</title>
        <authorList>
            <consortium name="The Broad Institute Genomics Platform"/>
            <consortium name="The Broad Institute Genome Sequencing Center for Infectious Disease"/>
            <person name="Wu L."/>
            <person name="Ma J."/>
        </authorList>
    </citation>
    <scope>NUCLEOTIDE SEQUENCE [LARGE SCALE GENOMIC DNA]</scope>
    <source>
        <strain evidence="4">TISTR 1511</strain>
    </source>
</reference>
<dbReference type="Gene3D" id="3.40.960.10">
    <property type="entry name" value="VSR Endonuclease"/>
    <property type="match status" value="1"/>
</dbReference>
<dbReference type="Pfam" id="PF13338">
    <property type="entry name" value="AbiEi_4"/>
    <property type="match status" value="1"/>
</dbReference>
<feature type="domain" description="AbiEi antitoxin N-terminal" evidence="2">
    <location>
        <begin position="12"/>
        <end position="58"/>
    </location>
</feature>
<dbReference type="InterPro" id="IPR007569">
    <property type="entry name" value="DUF559"/>
</dbReference>
<dbReference type="Proteomes" id="UP001597453">
    <property type="component" value="Unassembled WGS sequence"/>
</dbReference>
<evidence type="ECO:0000259" key="1">
    <source>
        <dbReference type="Pfam" id="PF04480"/>
    </source>
</evidence>
<sequence length="286" mass="31795">MASEITNDTDQRLTVLLMQQHGVVTFAQLGQAGIGRSHIERLCSVGALERVRRGIYANTANLDPIGLAKRHGGVLTCLSALKYLGIWTPHHSELHVRTARYKQLIGASGHTLLGTPLPLDGIDVFTEAIRCAQRCCTRDELVAILDSAIAQIGRDNVELSLGAIEGKLLRAWELAGERADSGVESLLRVRLRGMRLKHVMHARIGNYEVDALVGSYLAIEVDGFAYHSAQAEFRRDREKDRFLAAKGFTVLRFTYWEVVDEWERCSASILAMVRAKRHRIPGRMAA</sequence>
<evidence type="ECO:0000259" key="2">
    <source>
        <dbReference type="Pfam" id="PF13338"/>
    </source>
</evidence>
<dbReference type="SUPFAM" id="SSF52980">
    <property type="entry name" value="Restriction endonuclease-like"/>
    <property type="match status" value="1"/>
</dbReference>
<name>A0ABW5RJ31_9MICO</name>
<dbReference type="RefSeq" id="WP_066056289.1">
    <property type="nucleotide sequence ID" value="NZ_JBHUNF010000003.1"/>
</dbReference>
<dbReference type="InterPro" id="IPR025159">
    <property type="entry name" value="AbiEi_N"/>
</dbReference>
<dbReference type="Pfam" id="PF04480">
    <property type="entry name" value="DUF559"/>
    <property type="match status" value="1"/>
</dbReference>
<dbReference type="EMBL" id="JBHUNF010000003">
    <property type="protein sequence ID" value="MFD2674869.1"/>
    <property type="molecule type" value="Genomic_DNA"/>
</dbReference>
<dbReference type="InterPro" id="IPR011335">
    <property type="entry name" value="Restrct_endonuc-II-like"/>
</dbReference>
<protein>
    <submittedName>
        <fullName evidence="3">Type IV toxin-antitoxin system AbiEi family antitoxin domain-containing protein</fullName>
    </submittedName>
</protein>
<accession>A0ABW5RJ31</accession>
<keyword evidence="4" id="KW-1185">Reference proteome</keyword>
<proteinExistence type="predicted"/>